<proteinExistence type="predicted"/>
<sequence>MNNDDDNDSKEEEGDEDDDESFQDATDKEQTTGRIEDDVDSQGTTTTPNVQFYLDDLEKHLRQSDTAYGVQKAINGNFLIGNRTISFDSDGRLILDGGDEVFEPTPGFLELLFKRHPRNYTADDRAKFQRVVTLTNAHRRDHHPHGRPNSNRSQKYRNLIKPLFATSTPRSTRKSSRKKLKKGSGIKIHRAKRELVYWDDPNELVQRLVLLVASKHASHTDHDREILSIVEELREADYIH</sequence>
<feature type="compositionally biased region" description="Basic residues" evidence="1">
    <location>
        <begin position="137"/>
        <end position="146"/>
    </location>
</feature>
<dbReference type="InterPro" id="IPR058520">
    <property type="entry name" value="DUF8207"/>
</dbReference>
<dbReference type="Proteomes" id="UP001152759">
    <property type="component" value="Chromosome 1"/>
</dbReference>
<evidence type="ECO:0000313" key="3">
    <source>
        <dbReference type="EMBL" id="CAH0381375.1"/>
    </source>
</evidence>
<dbReference type="PANTHER" id="PTHR35374">
    <property type="entry name" value="CYCLIN-DEPENDENT KINASE 11A-LIKE"/>
    <property type="match status" value="1"/>
</dbReference>
<dbReference type="PANTHER" id="PTHR35374:SF1">
    <property type="entry name" value="PROTEIN KINASE DOMAIN-CONTAINING PROTEIN"/>
    <property type="match status" value="1"/>
</dbReference>
<feature type="domain" description="DUF8207" evidence="2">
    <location>
        <begin position="64"/>
        <end position="164"/>
    </location>
</feature>
<evidence type="ECO:0000256" key="1">
    <source>
        <dbReference type="SAM" id="MobiDB-lite"/>
    </source>
</evidence>
<evidence type="ECO:0000313" key="4">
    <source>
        <dbReference type="Proteomes" id="UP001152759"/>
    </source>
</evidence>
<dbReference type="Pfam" id="PF26634">
    <property type="entry name" value="DUF8207"/>
    <property type="match status" value="1"/>
</dbReference>
<feature type="compositionally biased region" description="Acidic residues" evidence="1">
    <location>
        <begin position="1"/>
        <end position="22"/>
    </location>
</feature>
<dbReference type="AlphaFoldDB" id="A0A9P0A1L3"/>
<protein>
    <recommendedName>
        <fullName evidence="2">DUF8207 domain-containing protein</fullName>
    </recommendedName>
</protein>
<organism evidence="3 4">
    <name type="scientific">Bemisia tabaci</name>
    <name type="common">Sweetpotato whitefly</name>
    <name type="synonym">Aleurodes tabaci</name>
    <dbReference type="NCBI Taxonomy" id="7038"/>
    <lineage>
        <taxon>Eukaryota</taxon>
        <taxon>Metazoa</taxon>
        <taxon>Ecdysozoa</taxon>
        <taxon>Arthropoda</taxon>
        <taxon>Hexapoda</taxon>
        <taxon>Insecta</taxon>
        <taxon>Pterygota</taxon>
        <taxon>Neoptera</taxon>
        <taxon>Paraneoptera</taxon>
        <taxon>Hemiptera</taxon>
        <taxon>Sternorrhyncha</taxon>
        <taxon>Aleyrodoidea</taxon>
        <taxon>Aleyrodidae</taxon>
        <taxon>Aleyrodinae</taxon>
        <taxon>Bemisia</taxon>
    </lineage>
</organism>
<evidence type="ECO:0000259" key="2">
    <source>
        <dbReference type="Pfam" id="PF26634"/>
    </source>
</evidence>
<reference evidence="3" key="1">
    <citation type="submission" date="2021-12" db="EMBL/GenBank/DDBJ databases">
        <authorList>
            <person name="King R."/>
        </authorList>
    </citation>
    <scope>NUCLEOTIDE SEQUENCE</scope>
</reference>
<name>A0A9P0A1L3_BEMTA</name>
<dbReference type="EMBL" id="OU963862">
    <property type="protein sequence ID" value="CAH0381375.1"/>
    <property type="molecule type" value="Genomic_DNA"/>
</dbReference>
<keyword evidence="4" id="KW-1185">Reference proteome</keyword>
<feature type="region of interest" description="Disordered" evidence="1">
    <location>
        <begin position="1"/>
        <end position="48"/>
    </location>
</feature>
<feature type="region of interest" description="Disordered" evidence="1">
    <location>
        <begin position="135"/>
        <end position="156"/>
    </location>
</feature>
<accession>A0A9P0A1L3</accession>
<feature type="compositionally biased region" description="Basic and acidic residues" evidence="1">
    <location>
        <begin position="25"/>
        <end position="36"/>
    </location>
</feature>
<gene>
    <name evidence="3" type="ORF">BEMITA_LOCUS1037</name>
</gene>